<reference evidence="10" key="1">
    <citation type="submission" date="2021-01" db="EMBL/GenBank/DDBJ databases">
        <title>Fulvivirga kasyanovii gen. nov., sp nov., a novel member of the phylum Bacteroidetes isolated from seawater in a mussel farm.</title>
        <authorList>
            <person name="Zhao L.-H."/>
            <person name="Wang Z.-J."/>
        </authorList>
    </citation>
    <scope>NUCLEOTIDE SEQUENCE</scope>
    <source>
        <strain evidence="10">2943</strain>
    </source>
</reference>
<comment type="catalytic activity">
    <reaction evidence="7 8">
        <text>D-arabinose 5-phosphate + phosphoenolpyruvate + H2O = 3-deoxy-alpha-D-manno-2-octulosonate-8-phosphate + phosphate</text>
        <dbReference type="Rhea" id="RHEA:14053"/>
        <dbReference type="ChEBI" id="CHEBI:15377"/>
        <dbReference type="ChEBI" id="CHEBI:43474"/>
        <dbReference type="ChEBI" id="CHEBI:57693"/>
        <dbReference type="ChEBI" id="CHEBI:58702"/>
        <dbReference type="ChEBI" id="CHEBI:85985"/>
        <dbReference type="EC" id="2.5.1.55"/>
    </reaction>
</comment>
<keyword evidence="6 8" id="KW-0808">Transferase</keyword>
<comment type="pathway">
    <text evidence="2">Bacterial outer membrane biogenesis; lipopolysaccharide biosynthesis.</text>
</comment>
<dbReference type="GO" id="GO:0019294">
    <property type="term" value="P:keto-3-deoxy-D-manno-octulosonic acid biosynthetic process"/>
    <property type="evidence" value="ECO:0007669"/>
    <property type="project" value="UniProtKB-UniRule"/>
</dbReference>
<evidence type="ECO:0000256" key="1">
    <source>
        <dbReference type="ARBA" id="ARBA00004496"/>
    </source>
</evidence>
<protein>
    <recommendedName>
        <fullName evidence="8">2-dehydro-3-deoxyphosphooctonate aldolase</fullName>
        <ecNumber evidence="8">2.5.1.55</ecNumber>
    </recommendedName>
    <alternativeName>
        <fullName evidence="8">3-deoxy-D-manno-octulosonic acid 8-phosphate synthase</fullName>
    </alternativeName>
    <alternativeName>
        <fullName evidence="8">KDO-8-phosphate synthase</fullName>
        <shortName evidence="8">KDO 8-P synthase</shortName>
        <shortName evidence="8">KDOPS</shortName>
    </alternativeName>
    <alternativeName>
        <fullName evidence="8">Phospho-2-dehydro-3-deoxyoctonate aldolase</fullName>
    </alternativeName>
</protein>
<dbReference type="NCBIfam" id="NF003543">
    <property type="entry name" value="PRK05198.1"/>
    <property type="match status" value="1"/>
</dbReference>
<comment type="subcellular location">
    <subcellularLocation>
        <location evidence="1 8">Cytoplasm</location>
    </subcellularLocation>
</comment>
<evidence type="ECO:0000313" key="11">
    <source>
        <dbReference type="Proteomes" id="UP000659388"/>
    </source>
</evidence>
<keyword evidence="5 8" id="KW-0963">Cytoplasm</keyword>
<dbReference type="SUPFAM" id="SSF51569">
    <property type="entry name" value="Aldolase"/>
    <property type="match status" value="1"/>
</dbReference>
<dbReference type="Pfam" id="PF00793">
    <property type="entry name" value="DAHP_synth_1"/>
    <property type="match status" value="1"/>
</dbReference>
<evidence type="ECO:0000256" key="6">
    <source>
        <dbReference type="ARBA" id="ARBA00022679"/>
    </source>
</evidence>
<comment type="caution">
    <text evidence="10">The sequence shown here is derived from an EMBL/GenBank/DDBJ whole genome shotgun (WGS) entry which is preliminary data.</text>
</comment>
<evidence type="ECO:0000256" key="7">
    <source>
        <dbReference type="ARBA" id="ARBA00049112"/>
    </source>
</evidence>
<proteinExistence type="inferred from homology"/>
<evidence type="ECO:0000256" key="4">
    <source>
        <dbReference type="ARBA" id="ARBA00010499"/>
    </source>
</evidence>
<feature type="domain" description="DAHP synthetase I/KDSA" evidence="9">
    <location>
        <begin position="7"/>
        <end position="262"/>
    </location>
</feature>
<dbReference type="GO" id="GO:0005737">
    <property type="term" value="C:cytoplasm"/>
    <property type="evidence" value="ECO:0007669"/>
    <property type="project" value="UniProtKB-SubCell"/>
</dbReference>
<keyword evidence="11" id="KW-1185">Reference proteome</keyword>
<evidence type="ECO:0000256" key="8">
    <source>
        <dbReference type="HAMAP-Rule" id="MF_00056"/>
    </source>
</evidence>
<sequence length="272" mass="29457">MHITDKIVLGGERMVLFAGPCAAESYDICMETGEKVKSVCKELDIDYVFKASFDKANRTSAGSYRGKGIEGGLQILERVKKDLGVPVVTDIHESYQAEEVASVVDVLQIPAFLCRQTDLLLAAANTGKAVKVKRGQFMAPEDMKYAVDKVRGAGNNNVCLTERGASFGYHNLVVDMRGLPVMRQYSPVVFDVTHSVQQPGGAGGASGGQREFAPFLARAAAAAGVDGFFIETHPNPSVALSDGPNMIPLHEIDDFLRMLKEVWAVGNRYTQL</sequence>
<evidence type="ECO:0000256" key="2">
    <source>
        <dbReference type="ARBA" id="ARBA00004756"/>
    </source>
</evidence>
<dbReference type="InterPro" id="IPR013785">
    <property type="entry name" value="Aldolase_TIM"/>
</dbReference>
<keyword evidence="8" id="KW-0448">Lipopolysaccharide biosynthesis</keyword>
<dbReference type="Proteomes" id="UP000659388">
    <property type="component" value="Unassembled WGS sequence"/>
</dbReference>
<dbReference type="RefSeq" id="WP_202243327.1">
    <property type="nucleotide sequence ID" value="NZ_JAESIY010000002.1"/>
</dbReference>
<evidence type="ECO:0000313" key="10">
    <source>
        <dbReference type="EMBL" id="MBL3655394.1"/>
    </source>
</evidence>
<dbReference type="Gene3D" id="3.20.20.70">
    <property type="entry name" value="Aldolase class I"/>
    <property type="match status" value="1"/>
</dbReference>
<dbReference type="PANTHER" id="PTHR21057">
    <property type="entry name" value="PHOSPHO-2-DEHYDRO-3-DEOXYHEPTONATE ALDOLASE"/>
    <property type="match status" value="1"/>
</dbReference>
<evidence type="ECO:0000256" key="3">
    <source>
        <dbReference type="ARBA" id="ARBA00004845"/>
    </source>
</evidence>
<comment type="pathway">
    <text evidence="3 8">Carbohydrate biosynthesis; 3-deoxy-D-manno-octulosonate biosynthesis; 3-deoxy-D-manno-octulosonate from D-ribulose 5-phosphate: step 2/3.</text>
</comment>
<dbReference type="AlphaFoldDB" id="A0A937F677"/>
<accession>A0A937F677</accession>
<organism evidence="10 11">
    <name type="scientific">Fulvivirga sediminis</name>
    <dbReference type="NCBI Taxonomy" id="2803949"/>
    <lineage>
        <taxon>Bacteria</taxon>
        <taxon>Pseudomonadati</taxon>
        <taxon>Bacteroidota</taxon>
        <taxon>Cytophagia</taxon>
        <taxon>Cytophagales</taxon>
        <taxon>Fulvivirgaceae</taxon>
        <taxon>Fulvivirga</taxon>
    </lineage>
</organism>
<comment type="similarity">
    <text evidence="4 8">Belongs to the KdsA family.</text>
</comment>
<dbReference type="InterPro" id="IPR006218">
    <property type="entry name" value="DAHP1/KDSA"/>
</dbReference>
<gene>
    <name evidence="8 10" type="primary">kdsA</name>
    <name evidence="10" type="ORF">JL102_04580</name>
</gene>
<evidence type="ECO:0000259" key="9">
    <source>
        <dbReference type="Pfam" id="PF00793"/>
    </source>
</evidence>
<dbReference type="InterPro" id="IPR006269">
    <property type="entry name" value="KDO8P_synthase"/>
</dbReference>
<dbReference type="GO" id="GO:0008676">
    <property type="term" value="F:3-deoxy-8-phosphooctulonate synthase activity"/>
    <property type="evidence" value="ECO:0007669"/>
    <property type="project" value="UniProtKB-UniRule"/>
</dbReference>
<dbReference type="EC" id="2.5.1.55" evidence="8"/>
<dbReference type="NCBIfam" id="TIGR01362">
    <property type="entry name" value="KDO8P_synth"/>
    <property type="match status" value="1"/>
</dbReference>
<name>A0A937F677_9BACT</name>
<dbReference type="HAMAP" id="MF_00056">
    <property type="entry name" value="KDO8P_synth"/>
    <property type="match status" value="1"/>
</dbReference>
<dbReference type="EMBL" id="JAESIY010000002">
    <property type="protein sequence ID" value="MBL3655394.1"/>
    <property type="molecule type" value="Genomic_DNA"/>
</dbReference>
<evidence type="ECO:0000256" key="5">
    <source>
        <dbReference type="ARBA" id="ARBA00022490"/>
    </source>
</evidence>